<organism evidence="6">
    <name type="scientific">Dermatophagoides farinae</name>
    <name type="common">American house dust mite</name>
    <dbReference type="NCBI Taxonomy" id="6954"/>
    <lineage>
        <taxon>Eukaryota</taxon>
        <taxon>Metazoa</taxon>
        <taxon>Ecdysozoa</taxon>
        <taxon>Arthropoda</taxon>
        <taxon>Chelicerata</taxon>
        <taxon>Arachnida</taxon>
        <taxon>Acari</taxon>
        <taxon>Acariformes</taxon>
        <taxon>Sarcoptiformes</taxon>
        <taxon>Astigmata</taxon>
        <taxon>Psoroptidia</taxon>
        <taxon>Analgoidea</taxon>
        <taxon>Pyroglyphidae</taxon>
        <taxon>Dermatophagoidinae</taxon>
        <taxon>Dermatophagoides</taxon>
    </lineage>
</organism>
<comment type="similarity">
    <text evidence="1 4">Belongs to the glutathione peroxidase family.</text>
</comment>
<dbReference type="EMBL" id="SDOV01000007">
    <property type="protein sequence ID" value="KAH7639731.1"/>
    <property type="molecule type" value="Genomic_DNA"/>
</dbReference>
<reference evidence="6" key="2">
    <citation type="journal article" date="2021" name="World Allergy Organ. J.">
        <title>Chromosome-level assembly of Dermatophagoides farinae genome and transcriptome reveals two novel allergens Der f 37 and Der f 39.</title>
        <authorList>
            <person name="Chen J."/>
            <person name="Cai Z."/>
            <person name="Fan D."/>
            <person name="Hu J."/>
            <person name="Hou Y."/>
            <person name="He Y."/>
            <person name="Zhang Z."/>
            <person name="Zhao Z."/>
            <person name="Gao P."/>
            <person name="Hu W."/>
            <person name="Sun J."/>
            <person name="Li J."/>
            <person name="Ji K."/>
        </authorList>
    </citation>
    <scope>NUCLEOTIDE SEQUENCE</scope>
    <source>
        <strain evidence="6">JKM2019</strain>
    </source>
</reference>
<dbReference type="GO" id="GO:0004602">
    <property type="term" value="F:glutathione peroxidase activity"/>
    <property type="evidence" value="ECO:0007669"/>
    <property type="project" value="TreeGrafter"/>
</dbReference>
<protein>
    <recommendedName>
        <fullName evidence="4">Glutathione peroxidase</fullName>
    </recommendedName>
</protein>
<dbReference type="PANTHER" id="PTHR11592:SF81">
    <property type="entry name" value="GLUTATHIONE PEROXIDASE"/>
    <property type="match status" value="1"/>
</dbReference>
<dbReference type="SUPFAM" id="SSF52833">
    <property type="entry name" value="Thioredoxin-like"/>
    <property type="match status" value="1"/>
</dbReference>
<dbReference type="Proteomes" id="UP000828236">
    <property type="component" value="Unassembled WGS sequence"/>
</dbReference>
<keyword evidence="3 4" id="KW-0560">Oxidoreductase</keyword>
<sequence length="301" mass="34741">MKSIQFCLIILLLTIVGHHQGQRIATNSSAILDSINRDLDELKSSISKTLNSPRFNSSSYIFRTNVNSNSSFDTDLEDSHTHFLVDLNQDRPFVQCSTPNDGDSLWKFSIPFLNESDGLLRFREFRGKPLLLVNVATFCESTIEYPIYNQLKDKYGDQLIIIGFPSNNFLNQEPTGDATEIYNAIKYVRPGNGFVPKFPLTERIDVNGLNQHKIYKFLKRCCPSTRTRFNANEEKLLYKPKNARDIRWNFEKFLIHPITGYPVKRYDQKYLPDRIIPDIDRLLEETRQNSATDRFDAPGSA</sequence>
<gene>
    <name evidence="6" type="ORF">HUG17_3764</name>
</gene>
<keyword evidence="5" id="KW-0732">Signal</keyword>
<evidence type="ECO:0000256" key="5">
    <source>
        <dbReference type="SAM" id="SignalP"/>
    </source>
</evidence>
<feature type="signal peptide" evidence="5">
    <location>
        <begin position="1"/>
        <end position="21"/>
    </location>
</feature>
<proteinExistence type="inferred from homology"/>
<evidence type="ECO:0000256" key="1">
    <source>
        <dbReference type="ARBA" id="ARBA00006926"/>
    </source>
</evidence>
<evidence type="ECO:0000256" key="2">
    <source>
        <dbReference type="ARBA" id="ARBA00022559"/>
    </source>
</evidence>
<keyword evidence="2 4" id="KW-0575">Peroxidase</keyword>
<evidence type="ECO:0000256" key="4">
    <source>
        <dbReference type="RuleBase" id="RU000499"/>
    </source>
</evidence>
<dbReference type="InterPro" id="IPR000889">
    <property type="entry name" value="Glutathione_peroxidase"/>
</dbReference>
<dbReference type="InterPro" id="IPR036249">
    <property type="entry name" value="Thioredoxin-like_sf"/>
</dbReference>
<evidence type="ECO:0000313" key="6">
    <source>
        <dbReference type="EMBL" id="KAH7639731.1"/>
    </source>
</evidence>
<name>A0A9D4NVC9_DERFA</name>
<evidence type="ECO:0000256" key="3">
    <source>
        <dbReference type="ARBA" id="ARBA00023002"/>
    </source>
</evidence>
<dbReference type="PRINTS" id="PR01011">
    <property type="entry name" value="GLUTPROXDASE"/>
</dbReference>
<dbReference type="AlphaFoldDB" id="A0A9D4NVC9"/>
<reference evidence="6" key="1">
    <citation type="submission" date="2020-06" db="EMBL/GenBank/DDBJ databases">
        <authorList>
            <person name="Ji K."/>
            <person name="Li J."/>
        </authorList>
    </citation>
    <scope>NUCLEOTIDE SEQUENCE</scope>
    <source>
        <strain evidence="6">JKM2019</strain>
        <tissue evidence="6">Whole body</tissue>
    </source>
</reference>
<accession>A0A9D4NVC9</accession>
<dbReference type="Pfam" id="PF00255">
    <property type="entry name" value="GSHPx"/>
    <property type="match status" value="1"/>
</dbReference>
<dbReference type="PANTHER" id="PTHR11592">
    <property type="entry name" value="GLUTATHIONE PEROXIDASE"/>
    <property type="match status" value="1"/>
</dbReference>
<dbReference type="Gene3D" id="3.40.30.10">
    <property type="entry name" value="Glutaredoxin"/>
    <property type="match status" value="1"/>
</dbReference>
<feature type="chain" id="PRO_5038670073" description="Glutathione peroxidase" evidence="5">
    <location>
        <begin position="22"/>
        <end position="301"/>
    </location>
</feature>
<comment type="caution">
    <text evidence="6">The sequence shown here is derived from an EMBL/GenBank/DDBJ whole genome shotgun (WGS) entry which is preliminary data.</text>
</comment>
<dbReference type="PROSITE" id="PS51355">
    <property type="entry name" value="GLUTATHIONE_PEROXID_3"/>
    <property type="match status" value="1"/>
</dbReference>
<dbReference type="GO" id="GO:0006979">
    <property type="term" value="P:response to oxidative stress"/>
    <property type="evidence" value="ECO:0007669"/>
    <property type="project" value="InterPro"/>
</dbReference>